<sequence length="225" mass="26322">MNSLYNRGVKETHFLSRDLASFEKNVLTTPLSLQGQLLASLSSFNKTIKEYGDLIKQNKAFVEEKHPIRLQKFVADYALFTAKFNALRQQRETQAHANARLELVGRRNVASENPYESDLRQSQADTHRQMSYLEGLYREKTSIQKGTQQIDQILEMGRNALEDIIDQNDTLMRIGQTFEQSLVVLGVSRGTIKRVERRAREDKWIFVTLVFIFFMLCYYIIKWFR</sequence>
<dbReference type="EMBL" id="ML004446">
    <property type="protein sequence ID" value="RKP31101.1"/>
    <property type="molecule type" value="Genomic_DNA"/>
</dbReference>
<evidence type="ECO:0000256" key="5">
    <source>
        <dbReference type="ARBA" id="ARBA00022892"/>
    </source>
</evidence>
<name>A0A4P9ZFV7_9ASCO</name>
<keyword evidence="6 12" id="KW-0653">Protein transport</keyword>
<evidence type="ECO:0000256" key="8">
    <source>
        <dbReference type="ARBA" id="ARBA00023034"/>
    </source>
</evidence>
<accession>A0A4P9ZFV7</accession>
<dbReference type="Proteomes" id="UP000268321">
    <property type="component" value="Unassembled WGS sequence"/>
</dbReference>
<evidence type="ECO:0000256" key="6">
    <source>
        <dbReference type="ARBA" id="ARBA00022927"/>
    </source>
</evidence>
<evidence type="ECO:0000256" key="12">
    <source>
        <dbReference type="PIRNR" id="PIRNR028865"/>
    </source>
</evidence>
<dbReference type="OrthoDB" id="158360at2759"/>
<feature type="transmembrane region" description="Helical" evidence="13">
    <location>
        <begin position="204"/>
        <end position="221"/>
    </location>
</feature>
<keyword evidence="5" id="KW-0931">ER-Golgi transport</keyword>
<gene>
    <name evidence="14" type="ORF">METBISCDRAFT_14748</name>
</gene>
<proteinExistence type="inferred from homology"/>
<dbReference type="GO" id="GO:0000149">
    <property type="term" value="F:SNARE binding"/>
    <property type="evidence" value="ECO:0007669"/>
    <property type="project" value="TreeGrafter"/>
</dbReference>
<evidence type="ECO:0000256" key="7">
    <source>
        <dbReference type="ARBA" id="ARBA00022989"/>
    </source>
</evidence>
<dbReference type="GO" id="GO:0012507">
    <property type="term" value="C:ER to Golgi transport vesicle membrane"/>
    <property type="evidence" value="ECO:0007669"/>
    <property type="project" value="TreeGrafter"/>
</dbReference>
<dbReference type="Pfam" id="PF12352">
    <property type="entry name" value="V-SNARE_C"/>
    <property type="match status" value="1"/>
</dbReference>
<evidence type="ECO:0000256" key="4">
    <source>
        <dbReference type="ARBA" id="ARBA00022692"/>
    </source>
</evidence>
<dbReference type="GO" id="GO:0005789">
    <property type="term" value="C:endoplasmic reticulum membrane"/>
    <property type="evidence" value="ECO:0007669"/>
    <property type="project" value="UniProtKB-SubCell"/>
</dbReference>
<dbReference type="GO" id="GO:0006906">
    <property type="term" value="P:vesicle fusion"/>
    <property type="evidence" value="ECO:0007669"/>
    <property type="project" value="TreeGrafter"/>
</dbReference>
<protein>
    <recommendedName>
        <fullName evidence="11 12">Protein transport protein BOS1</fullName>
    </recommendedName>
</protein>
<dbReference type="InterPro" id="IPR027027">
    <property type="entry name" value="GOSR2/Membrin/Bos1"/>
</dbReference>
<evidence type="ECO:0000256" key="11">
    <source>
        <dbReference type="ARBA" id="ARBA00040957"/>
    </source>
</evidence>
<comment type="function">
    <text evidence="12">SNARE required for protein transport between the ER and the Golgi complex.</text>
</comment>
<evidence type="ECO:0000256" key="9">
    <source>
        <dbReference type="ARBA" id="ARBA00023136"/>
    </source>
</evidence>
<dbReference type="AlphaFoldDB" id="A0A4P9ZFV7"/>
<keyword evidence="4 13" id="KW-0812">Transmembrane</keyword>
<dbReference type="GO" id="GO:0005484">
    <property type="term" value="F:SNAP receptor activity"/>
    <property type="evidence" value="ECO:0007669"/>
    <property type="project" value="InterPro"/>
</dbReference>
<dbReference type="GO" id="GO:0000139">
    <property type="term" value="C:Golgi membrane"/>
    <property type="evidence" value="ECO:0007669"/>
    <property type="project" value="UniProtKB-SubCell"/>
</dbReference>
<evidence type="ECO:0000256" key="3">
    <source>
        <dbReference type="ARBA" id="ARBA00022448"/>
    </source>
</evidence>
<evidence type="ECO:0000256" key="10">
    <source>
        <dbReference type="ARBA" id="ARBA00037983"/>
    </source>
</evidence>
<dbReference type="PANTHER" id="PTHR21230:SF1">
    <property type="entry name" value="GOLGI SNAP RECEPTOR COMPLEX MEMBER 2"/>
    <property type="match status" value="1"/>
</dbReference>
<comment type="subcellular location">
    <subcellularLocation>
        <location evidence="1">Endoplasmic reticulum membrane</location>
        <topology evidence="1">Single-pass type IV membrane protein</topology>
    </subcellularLocation>
    <subcellularLocation>
        <location evidence="2">Golgi apparatus membrane</location>
        <topology evidence="2">Single-pass type IV membrane protein</topology>
    </subcellularLocation>
</comment>
<keyword evidence="7 13" id="KW-1133">Transmembrane helix</keyword>
<dbReference type="GO" id="GO:0031201">
    <property type="term" value="C:SNARE complex"/>
    <property type="evidence" value="ECO:0007669"/>
    <property type="project" value="TreeGrafter"/>
</dbReference>
<keyword evidence="8" id="KW-0333">Golgi apparatus</keyword>
<dbReference type="PANTHER" id="PTHR21230">
    <property type="entry name" value="VESICLE TRANSPORT V-SNARE PROTEIN VTI1-RELATED"/>
    <property type="match status" value="1"/>
</dbReference>
<dbReference type="GO" id="GO:0015031">
    <property type="term" value="P:protein transport"/>
    <property type="evidence" value="ECO:0007669"/>
    <property type="project" value="UniProtKB-KW"/>
</dbReference>
<evidence type="ECO:0000313" key="15">
    <source>
        <dbReference type="Proteomes" id="UP000268321"/>
    </source>
</evidence>
<keyword evidence="3 12" id="KW-0813">Transport</keyword>
<dbReference type="GO" id="GO:0031902">
    <property type="term" value="C:late endosome membrane"/>
    <property type="evidence" value="ECO:0007669"/>
    <property type="project" value="TreeGrafter"/>
</dbReference>
<evidence type="ECO:0000256" key="13">
    <source>
        <dbReference type="SAM" id="Phobius"/>
    </source>
</evidence>
<organism evidence="14 15">
    <name type="scientific">Metschnikowia bicuspidata</name>
    <dbReference type="NCBI Taxonomy" id="27322"/>
    <lineage>
        <taxon>Eukaryota</taxon>
        <taxon>Fungi</taxon>
        <taxon>Dikarya</taxon>
        <taxon>Ascomycota</taxon>
        <taxon>Saccharomycotina</taxon>
        <taxon>Pichiomycetes</taxon>
        <taxon>Metschnikowiaceae</taxon>
        <taxon>Metschnikowia</taxon>
    </lineage>
</organism>
<evidence type="ECO:0000256" key="2">
    <source>
        <dbReference type="ARBA" id="ARBA00004409"/>
    </source>
</evidence>
<dbReference type="PIRSF" id="PIRSF028865">
    <property type="entry name" value="Membrin-2"/>
    <property type="match status" value="1"/>
</dbReference>
<keyword evidence="15" id="KW-1185">Reference proteome</keyword>
<keyword evidence="9 12" id="KW-0472">Membrane</keyword>
<reference evidence="15" key="1">
    <citation type="journal article" date="2018" name="Nat. Microbiol.">
        <title>Leveraging single-cell genomics to expand the fungal tree of life.</title>
        <authorList>
            <person name="Ahrendt S.R."/>
            <person name="Quandt C.A."/>
            <person name="Ciobanu D."/>
            <person name="Clum A."/>
            <person name="Salamov A."/>
            <person name="Andreopoulos B."/>
            <person name="Cheng J.F."/>
            <person name="Woyke T."/>
            <person name="Pelin A."/>
            <person name="Henrissat B."/>
            <person name="Reynolds N.K."/>
            <person name="Benny G.L."/>
            <person name="Smith M.E."/>
            <person name="James T.Y."/>
            <person name="Grigoriev I.V."/>
        </authorList>
    </citation>
    <scope>NUCLEOTIDE SEQUENCE [LARGE SCALE GENOMIC DNA]</scope>
    <source>
        <strain evidence="15">Baker2002</strain>
    </source>
</reference>
<evidence type="ECO:0000313" key="14">
    <source>
        <dbReference type="EMBL" id="RKP31101.1"/>
    </source>
</evidence>
<evidence type="ECO:0000256" key="1">
    <source>
        <dbReference type="ARBA" id="ARBA00004163"/>
    </source>
</evidence>
<dbReference type="GO" id="GO:0006888">
    <property type="term" value="P:endoplasmic reticulum to Golgi vesicle-mediated transport"/>
    <property type="evidence" value="ECO:0007669"/>
    <property type="project" value="TreeGrafter"/>
</dbReference>
<comment type="similarity">
    <text evidence="10 12">Belongs to the BOS1 family.</text>
</comment>